<dbReference type="Gene3D" id="3.40.50.1820">
    <property type="entry name" value="alpha/beta hydrolase"/>
    <property type="match status" value="1"/>
</dbReference>
<keyword evidence="2" id="KW-0964">Secreted</keyword>
<evidence type="ECO:0000256" key="4">
    <source>
        <dbReference type="ARBA" id="ARBA00022801"/>
    </source>
</evidence>
<dbReference type="InterPro" id="IPR013736">
    <property type="entry name" value="Xaa-Pro_dipept_C"/>
</dbReference>
<feature type="compositionally biased region" description="Polar residues" evidence="6">
    <location>
        <begin position="111"/>
        <end position="123"/>
    </location>
</feature>
<keyword evidence="7" id="KW-0812">Transmembrane</keyword>
<dbReference type="EMBL" id="WMYY01000002">
    <property type="protein sequence ID" value="MTR66235.1"/>
    <property type="molecule type" value="Genomic_DNA"/>
</dbReference>
<accession>A0A6A8V4E0</accession>
<keyword evidence="4" id="KW-0378">Hydrolase</keyword>
<dbReference type="InterPro" id="IPR000383">
    <property type="entry name" value="Xaa-Pro-like_dom"/>
</dbReference>
<feature type="region of interest" description="Disordered" evidence="6">
    <location>
        <begin position="31"/>
        <end position="123"/>
    </location>
</feature>
<organism evidence="11">
    <name type="scientific">Streptococcus parasanguinis</name>
    <dbReference type="NCBI Taxonomy" id="1318"/>
    <lineage>
        <taxon>Bacteria</taxon>
        <taxon>Bacillati</taxon>
        <taxon>Bacillota</taxon>
        <taxon>Bacilli</taxon>
        <taxon>Lactobacillales</taxon>
        <taxon>Streptococcaceae</taxon>
        <taxon>Streptococcus</taxon>
    </lineage>
</organism>
<evidence type="ECO:0000256" key="5">
    <source>
        <dbReference type="ARBA" id="ARBA00023088"/>
    </source>
</evidence>
<evidence type="ECO:0000256" key="6">
    <source>
        <dbReference type="SAM" id="MobiDB-lite"/>
    </source>
</evidence>
<dbReference type="SUPFAM" id="SSF53474">
    <property type="entry name" value="alpha/beta-Hydrolases"/>
    <property type="match status" value="1"/>
</dbReference>
<dbReference type="EMBL" id="WMZE01000002">
    <property type="protein sequence ID" value="MTS00903.1"/>
    <property type="molecule type" value="Genomic_DNA"/>
</dbReference>
<dbReference type="Proteomes" id="UP000460220">
    <property type="component" value="Unassembled WGS sequence"/>
</dbReference>
<dbReference type="InterPro" id="IPR008979">
    <property type="entry name" value="Galactose-bd-like_sf"/>
</dbReference>
<keyword evidence="3 8" id="KW-0732">Signal</keyword>
<dbReference type="SMART" id="SM00939">
    <property type="entry name" value="PepX_C"/>
    <property type="match status" value="1"/>
</dbReference>
<evidence type="ECO:0000313" key="10">
    <source>
        <dbReference type="EMBL" id="MTR66235.1"/>
    </source>
</evidence>
<evidence type="ECO:0000256" key="2">
    <source>
        <dbReference type="ARBA" id="ARBA00022525"/>
    </source>
</evidence>
<feature type="chain" id="PRO_5038309990" evidence="8">
    <location>
        <begin position="23"/>
        <end position="1009"/>
    </location>
</feature>
<name>A0A6A8V4E0_STRPA</name>
<feature type="compositionally biased region" description="Low complexity" evidence="6">
    <location>
        <begin position="45"/>
        <end position="69"/>
    </location>
</feature>
<evidence type="ECO:0000256" key="8">
    <source>
        <dbReference type="SAM" id="SignalP"/>
    </source>
</evidence>
<feature type="signal peptide" evidence="8">
    <location>
        <begin position="1"/>
        <end position="22"/>
    </location>
</feature>
<proteinExistence type="predicted"/>
<dbReference type="InterPro" id="IPR019931">
    <property type="entry name" value="LPXTG_anchor"/>
</dbReference>
<reference evidence="11 12" key="1">
    <citation type="journal article" date="2019" name="Nat. Med.">
        <title>A library of human gut bacterial isolates paired with longitudinal multiomics data enables mechanistic microbiome research.</title>
        <authorList>
            <person name="Poyet M."/>
            <person name="Groussin M."/>
            <person name="Gibbons S.M."/>
            <person name="Avila-Pacheco J."/>
            <person name="Jiang X."/>
            <person name="Kearney S.M."/>
            <person name="Perrotta A.R."/>
            <person name="Berdy B."/>
            <person name="Zhao S."/>
            <person name="Lieberman T.D."/>
            <person name="Swanson P.K."/>
            <person name="Smith M."/>
            <person name="Roesemann S."/>
            <person name="Alexander J.E."/>
            <person name="Rich S.A."/>
            <person name="Livny J."/>
            <person name="Vlamakis H."/>
            <person name="Clish C."/>
            <person name="Bullock K."/>
            <person name="Deik A."/>
            <person name="Scott J."/>
            <person name="Pierce K.A."/>
            <person name="Xavier R.J."/>
            <person name="Alm E.J."/>
        </authorList>
    </citation>
    <scope>NUCLEOTIDE SEQUENCE</scope>
    <source>
        <strain evidence="10 12">BIOML-A12</strain>
        <strain evidence="11">BIOML-A6</strain>
    </source>
</reference>
<dbReference type="Gene3D" id="2.60.120.260">
    <property type="entry name" value="Galactose-binding domain-like"/>
    <property type="match status" value="1"/>
</dbReference>
<feature type="region of interest" description="Disordered" evidence="6">
    <location>
        <begin position="911"/>
        <end position="939"/>
    </location>
</feature>
<evidence type="ECO:0000259" key="9">
    <source>
        <dbReference type="PROSITE" id="PS50847"/>
    </source>
</evidence>
<dbReference type="NCBIfam" id="TIGR01167">
    <property type="entry name" value="LPXTG_anchor"/>
    <property type="match status" value="1"/>
</dbReference>
<dbReference type="Pfam" id="PF02129">
    <property type="entry name" value="Peptidase_S15"/>
    <property type="match status" value="1"/>
</dbReference>
<evidence type="ECO:0000256" key="7">
    <source>
        <dbReference type="SAM" id="Phobius"/>
    </source>
</evidence>
<dbReference type="AlphaFoldDB" id="A0A6A8V4E0"/>
<sequence length="1009" mass="111128">MKKKTMVSIVASSLLIAPIVLHQVAAADEQTEELAPSTEVVHAPATEARPTTSETSTATSEEAASSNEASLDRTAGANQATPATEEHTRQSEPTVPVATPAATNREAAPQSAPTSEASATSQDLAKVTGSTLAADQASNELTVQDAVNGLLQWAATDPSQLGQSQADRERFAKSLGLIEKSEDLTRKVSQPELAKMYETAKKLYDAYRAEKKSPLFLNGRAQPIFPYTTGKKEDQDYKYEDSQIVRFPVYVETDYDTDADGKPDLVKAIVQLPKAVAQGDFKAATILEARPYVAGTLDENYVTLESLGLPTDGSYDMKKLHSQPAKRQPVSSETTVEAAKKAKASDWYYYSPYEYIYDYEDLNWYDYFLVRGYAFISSAGLGTKGSEGFNTTGSDLEINAFKNIIEWVNGKRKAYTDKTSNVEIKADWATGNVAMTGLSWAGTTTFGVAATGVEGLKTIVPAAGIASWYDYFNSQGTQFGNAPYSDLSWLSLYVSTRMLDQDDWAGIWQNYSSYINQLNKDQYAHDRNYSDVWKERDYTLHPENLKTSALIVHGLNDDNVKTKHFELMYDALKKAGQDVKLYLHQGDHVYPAAMSRGYGITANGQDFYDLLNTWLTHYLYGVDNHVESLPAVLAQNNYDPSKWASYDNWKSNQRLFLNASSKRLEETISSDYAAAGVEIANRNETVSKASSKANLTFVSDVTEDTTIKGHIPVHFKAALAKGQGKNFQINALLVDVADEDFDVVGNGSVKQDKTADAFWMGSNLSNLSVAEYETIKTKYKVIAKGWINLANPESGYDSASSRASIEPKVGEYHYYTVYLQPNLYTVKKGHKLALVFNTYDPSDLTVEHPYEVTFKTDSIQAAIPIVEKTRVQKAAYVPSATDTDYAKLPEIEGAALVAPEVHDKEEYRLPSPEHLVQPSPNTPDKVEEMKTGSATQEQPHRALAVSYGPQFVSQGLVEARKVATPAVEGEQADHMLPQTGSKDHALGLLGVISLTASSLIFWRKKREDA</sequence>
<dbReference type="Pfam" id="PF08530">
    <property type="entry name" value="PepX_C"/>
    <property type="match status" value="1"/>
</dbReference>
<keyword evidence="7" id="KW-1133">Transmembrane helix</keyword>
<dbReference type="PROSITE" id="PS50847">
    <property type="entry name" value="GRAM_POS_ANCHORING"/>
    <property type="match status" value="1"/>
</dbReference>
<evidence type="ECO:0000256" key="3">
    <source>
        <dbReference type="ARBA" id="ARBA00022729"/>
    </source>
</evidence>
<dbReference type="GO" id="GO:0008239">
    <property type="term" value="F:dipeptidyl-peptidase activity"/>
    <property type="evidence" value="ECO:0007669"/>
    <property type="project" value="InterPro"/>
</dbReference>
<gene>
    <name evidence="10" type="ORF">GMC73_02935</name>
    <name evidence="11" type="ORF">GMC90_03520</name>
</gene>
<protein>
    <submittedName>
        <fullName evidence="11">LPXTG cell wall anchor domain-containing protein</fullName>
    </submittedName>
</protein>
<dbReference type="RefSeq" id="WP_155126106.1">
    <property type="nucleotide sequence ID" value="NZ_WMYY01000002.1"/>
</dbReference>
<keyword evidence="7" id="KW-0472">Membrane</keyword>
<dbReference type="InterPro" id="IPR029058">
    <property type="entry name" value="AB_hydrolase_fold"/>
</dbReference>
<keyword evidence="5" id="KW-0572">Peptidoglycan-anchor</keyword>
<dbReference type="Gene3D" id="1.10.246.70">
    <property type="match status" value="1"/>
</dbReference>
<keyword evidence="1" id="KW-0134">Cell wall</keyword>
<comment type="caution">
    <text evidence="11">The sequence shown here is derived from an EMBL/GenBank/DDBJ whole genome shotgun (WGS) entry which is preliminary data.</text>
</comment>
<feature type="domain" description="Gram-positive cocci surface proteins LPxTG" evidence="9">
    <location>
        <begin position="976"/>
        <end position="1009"/>
    </location>
</feature>
<evidence type="ECO:0000313" key="12">
    <source>
        <dbReference type="Proteomes" id="UP000460220"/>
    </source>
</evidence>
<evidence type="ECO:0000256" key="1">
    <source>
        <dbReference type="ARBA" id="ARBA00022512"/>
    </source>
</evidence>
<evidence type="ECO:0000313" key="11">
    <source>
        <dbReference type="EMBL" id="MTS00903.1"/>
    </source>
</evidence>
<feature type="transmembrane region" description="Helical" evidence="7">
    <location>
        <begin position="984"/>
        <end position="1002"/>
    </location>
</feature>
<dbReference type="SUPFAM" id="SSF49785">
    <property type="entry name" value="Galactose-binding domain-like"/>
    <property type="match status" value="1"/>
</dbReference>